<evidence type="ECO:0000256" key="5">
    <source>
        <dbReference type="ARBA" id="ARBA00022741"/>
    </source>
</evidence>
<dbReference type="Gene3D" id="3.40.850.10">
    <property type="entry name" value="Kinesin motor domain"/>
    <property type="match status" value="1"/>
</dbReference>
<evidence type="ECO:0000256" key="1">
    <source>
        <dbReference type="ARBA" id="ARBA00004245"/>
    </source>
</evidence>
<dbReference type="SUPFAM" id="SSF56112">
    <property type="entry name" value="Protein kinase-like (PK-like)"/>
    <property type="match status" value="1"/>
</dbReference>
<evidence type="ECO:0000256" key="9">
    <source>
        <dbReference type="ARBA" id="ARBA00023212"/>
    </source>
</evidence>
<evidence type="ECO:0000256" key="8">
    <source>
        <dbReference type="ARBA" id="ARBA00023175"/>
    </source>
</evidence>
<keyword evidence="8 11" id="KW-0505">Motor protein</keyword>
<keyword evidence="9" id="KW-0206">Cytoskeleton</keyword>
<dbReference type="PANTHER" id="PTHR46256">
    <property type="entry name" value="AGAP011099-PA"/>
    <property type="match status" value="1"/>
</dbReference>
<dbReference type="OrthoDB" id="6421845at2759"/>
<dbReference type="Gene3D" id="1.20.5.4820">
    <property type="match status" value="1"/>
</dbReference>
<evidence type="ECO:0000256" key="10">
    <source>
        <dbReference type="ARBA" id="ARBA00023273"/>
    </source>
</evidence>
<evidence type="ECO:0000313" key="13">
    <source>
        <dbReference type="EMBL" id="GFT32727.1"/>
    </source>
</evidence>
<dbReference type="EMBL" id="BMAW01108181">
    <property type="protein sequence ID" value="GFT32727.1"/>
    <property type="molecule type" value="Genomic_DNA"/>
</dbReference>
<dbReference type="InterPro" id="IPR011009">
    <property type="entry name" value="Kinase-like_dom_sf"/>
</dbReference>
<dbReference type="PROSITE" id="PS51456">
    <property type="entry name" value="MYOSIN_MOTOR"/>
    <property type="match status" value="1"/>
</dbReference>
<feature type="domain" description="Myosin motor" evidence="12">
    <location>
        <begin position="107"/>
        <end position="752"/>
    </location>
</feature>
<dbReference type="GO" id="GO:0030832">
    <property type="term" value="P:regulation of actin filament length"/>
    <property type="evidence" value="ECO:0007669"/>
    <property type="project" value="TreeGrafter"/>
</dbReference>
<gene>
    <name evidence="13" type="primary">ninaC</name>
    <name evidence="13" type="ORF">NPIL_111011</name>
</gene>
<dbReference type="Gene3D" id="1.10.10.820">
    <property type="match status" value="1"/>
</dbReference>
<dbReference type="GO" id="GO:0016459">
    <property type="term" value="C:myosin complex"/>
    <property type="evidence" value="ECO:0007669"/>
    <property type="project" value="UniProtKB-KW"/>
</dbReference>
<keyword evidence="4" id="KW-0677">Repeat</keyword>
<dbReference type="GO" id="GO:0003779">
    <property type="term" value="F:actin binding"/>
    <property type="evidence" value="ECO:0007669"/>
    <property type="project" value="UniProtKB-KW"/>
</dbReference>
<sequence length="776" mass="89037">MEWSETFRDFITECLERNAEHRPNILELLLHPFITAIDDTGNQSLTLEEHLQQEFVPVIGVKVKQILKRLGSMVTENLYPLVPSKPLTLTVKNWNFKNDNESPYIKMLPDDLAASENQSEESVLDFLYHRFSQDDIYTYIGDILLAINPRKKLPLYDSKVQIQYWEKARSDNPPHVFAIADRAYQQMLHHKRSQIIITFGKCSSGKSFSTTQMINQLAFLSPSSNVAMAEKIQQLCPLLDAFGSARTSYNQNASRLLKTVAVTFTKTGKITGGTITATLLDRTRISSIPENESNFHILYYVFEGLKNEKRLAEFGLDKLSAMRYLPLKATKNSADLIAGYKNIYQSFRVLSFTEEEILVILRILSAILLLGDVTYTLKGSSATANNPYLISTAAKNLSVDNDQLCSVISKGPCVEDVLAKRDAWVQFLYLRVFDWIVTSINKQLSFSRLVLGNSYSVTVIDPPGFGMNEQNQLFRLSTNIINDFLQNYIQQLLFFKELEEYKEEGVDIPFKYEETPQQKQFLSNLVDSERILLNGLQNSGVKGTFNWLKKMKSLPSECIEVENDKVTVHHTFEEITYSIPDLTVENGSTLDEAEFVETFKGTVDVVTSAIANLLPEGNKSLAEQMQIVLPKTLEIMTDDFPHLVVCLQPAQSPREDVRFEHQYIMQQLRAFNIMETIMIRQQGFARRLSFSEFLNRYKHLAFDFDEEVDLTKENCQLLLIRLKMDGWKMGISKVFLKYYTEEYLSRLYETHVKKIIKIQAMARRFIVKARQGKNAV</sequence>
<dbReference type="AlphaFoldDB" id="A0A8X6NSI7"/>
<dbReference type="Gene3D" id="1.20.58.530">
    <property type="match status" value="1"/>
</dbReference>
<dbReference type="SUPFAM" id="SSF52540">
    <property type="entry name" value="P-loop containing nucleoside triphosphate hydrolases"/>
    <property type="match status" value="1"/>
</dbReference>
<keyword evidence="7 11" id="KW-0518">Myosin</keyword>
<dbReference type="PRINTS" id="PR00193">
    <property type="entry name" value="MYOSINHEAVY"/>
</dbReference>
<dbReference type="Proteomes" id="UP000887013">
    <property type="component" value="Unassembled WGS sequence"/>
</dbReference>
<dbReference type="GO" id="GO:0000146">
    <property type="term" value="F:microfilament motor activity"/>
    <property type="evidence" value="ECO:0007669"/>
    <property type="project" value="TreeGrafter"/>
</dbReference>
<evidence type="ECO:0000256" key="6">
    <source>
        <dbReference type="ARBA" id="ARBA00022840"/>
    </source>
</evidence>
<dbReference type="InterPro" id="IPR001609">
    <property type="entry name" value="Myosin_head_motor_dom-like"/>
</dbReference>
<dbReference type="Pfam" id="PF00063">
    <property type="entry name" value="Myosin_head"/>
    <property type="match status" value="1"/>
</dbReference>
<evidence type="ECO:0000256" key="11">
    <source>
        <dbReference type="PROSITE-ProRule" id="PRU00782"/>
    </source>
</evidence>
<reference evidence="13" key="1">
    <citation type="submission" date="2020-08" db="EMBL/GenBank/DDBJ databases">
        <title>Multicomponent nature underlies the extraordinary mechanical properties of spider dragline silk.</title>
        <authorList>
            <person name="Kono N."/>
            <person name="Nakamura H."/>
            <person name="Mori M."/>
            <person name="Yoshida Y."/>
            <person name="Ohtoshi R."/>
            <person name="Malay A.D."/>
            <person name="Moran D.A.P."/>
            <person name="Tomita M."/>
            <person name="Numata K."/>
            <person name="Arakawa K."/>
        </authorList>
    </citation>
    <scope>NUCLEOTIDE SEQUENCE</scope>
</reference>
<comment type="subcellular location">
    <subcellularLocation>
        <location evidence="2">Cell projection</location>
    </subcellularLocation>
    <subcellularLocation>
        <location evidence="1">Cytoplasm</location>
        <location evidence="1">Cytoskeleton</location>
    </subcellularLocation>
</comment>
<keyword evidence="11" id="KW-0009">Actin-binding</keyword>
<evidence type="ECO:0000313" key="14">
    <source>
        <dbReference type="Proteomes" id="UP000887013"/>
    </source>
</evidence>
<comment type="caution">
    <text evidence="13">The sequence shown here is derived from an EMBL/GenBank/DDBJ whole genome shotgun (WGS) entry which is preliminary data.</text>
</comment>
<dbReference type="InterPro" id="IPR027417">
    <property type="entry name" value="P-loop_NTPase"/>
</dbReference>
<protein>
    <submittedName>
        <fullName evidence="13">Neither inactivation nor afterpotential protein C</fullName>
    </submittedName>
</protein>
<evidence type="ECO:0000256" key="2">
    <source>
        <dbReference type="ARBA" id="ARBA00004316"/>
    </source>
</evidence>
<dbReference type="Gene3D" id="1.10.510.10">
    <property type="entry name" value="Transferase(Phosphotransferase) domain 1"/>
    <property type="match status" value="1"/>
</dbReference>
<dbReference type="InterPro" id="IPR052409">
    <property type="entry name" value="Myosin-III_kinase_activity"/>
</dbReference>
<dbReference type="PANTHER" id="PTHR46256:SF2">
    <property type="entry name" value="NEITHER INACTIVATION NOR AFTERPOTENTIAL PROTEIN C"/>
    <property type="match status" value="1"/>
</dbReference>
<accession>A0A8X6NSI7</accession>
<dbReference type="GO" id="GO:0005524">
    <property type="term" value="F:ATP binding"/>
    <property type="evidence" value="ECO:0007669"/>
    <property type="project" value="UniProtKB-UniRule"/>
</dbReference>
<evidence type="ECO:0000256" key="7">
    <source>
        <dbReference type="ARBA" id="ARBA00023123"/>
    </source>
</evidence>
<evidence type="ECO:0000256" key="4">
    <source>
        <dbReference type="ARBA" id="ARBA00022737"/>
    </source>
</evidence>
<dbReference type="GO" id="GO:0004674">
    <property type="term" value="F:protein serine/threonine kinase activity"/>
    <property type="evidence" value="ECO:0007669"/>
    <property type="project" value="TreeGrafter"/>
</dbReference>
<keyword evidence="14" id="KW-1185">Reference proteome</keyword>
<organism evidence="13 14">
    <name type="scientific">Nephila pilipes</name>
    <name type="common">Giant wood spider</name>
    <name type="synonym">Nephila maculata</name>
    <dbReference type="NCBI Taxonomy" id="299642"/>
    <lineage>
        <taxon>Eukaryota</taxon>
        <taxon>Metazoa</taxon>
        <taxon>Ecdysozoa</taxon>
        <taxon>Arthropoda</taxon>
        <taxon>Chelicerata</taxon>
        <taxon>Arachnida</taxon>
        <taxon>Araneae</taxon>
        <taxon>Araneomorphae</taxon>
        <taxon>Entelegynae</taxon>
        <taxon>Araneoidea</taxon>
        <taxon>Nephilidae</taxon>
        <taxon>Nephila</taxon>
    </lineage>
</organism>
<keyword evidence="10" id="KW-0966">Cell projection</keyword>
<evidence type="ECO:0000259" key="12">
    <source>
        <dbReference type="PROSITE" id="PS51456"/>
    </source>
</evidence>
<name>A0A8X6NSI7_NEPPI</name>
<keyword evidence="3" id="KW-0963">Cytoplasm</keyword>
<dbReference type="SMART" id="SM00242">
    <property type="entry name" value="MYSc"/>
    <property type="match status" value="1"/>
</dbReference>
<dbReference type="Gene3D" id="1.20.120.720">
    <property type="entry name" value="Myosin VI head, motor domain, U50 subdomain"/>
    <property type="match status" value="1"/>
</dbReference>
<evidence type="ECO:0000256" key="3">
    <source>
        <dbReference type="ARBA" id="ARBA00022490"/>
    </source>
</evidence>
<comment type="caution">
    <text evidence="11">Lacks conserved residue(s) required for the propagation of feature annotation.</text>
</comment>
<keyword evidence="6 11" id="KW-0067">ATP-binding</keyword>
<comment type="similarity">
    <text evidence="11">Belongs to the TRAFAC class myosin-kinesin ATPase superfamily. Myosin family.</text>
</comment>
<keyword evidence="5 11" id="KW-0547">Nucleotide-binding</keyword>
<feature type="binding site" evidence="11">
    <location>
        <begin position="200"/>
        <end position="207"/>
    </location>
    <ligand>
        <name>ATP</name>
        <dbReference type="ChEBI" id="CHEBI:30616"/>
    </ligand>
</feature>
<dbReference type="InterPro" id="IPR036961">
    <property type="entry name" value="Kinesin_motor_dom_sf"/>
</dbReference>
<dbReference type="GO" id="GO:0042995">
    <property type="term" value="C:cell projection"/>
    <property type="evidence" value="ECO:0007669"/>
    <property type="project" value="UniProtKB-SubCell"/>
</dbReference>
<proteinExistence type="inferred from homology"/>